<feature type="domain" description="Sushi" evidence="5">
    <location>
        <begin position="1"/>
        <end position="65"/>
    </location>
</feature>
<dbReference type="Gene3D" id="2.10.70.10">
    <property type="entry name" value="Complement Module, domain 1"/>
    <property type="match status" value="3"/>
</dbReference>
<keyword evidence="1" id="KW-0677">Repeat</keyword>
<dbReference type="Proteomes" id="UP000230750">
    <property type="component" value="Unassembled WGS sequence"/>
</dbReference>
<evidence type="ECO:0000313" key="7">
    <source>
        <dbReference type="Proteomes" id="UP000230750"/>
    </source>
</evidence>
<name>A0A2G8KCH6_STIJA</name>
<evidence type="ECO:0000259" key="4">
    <source>
        <dbReference type="PROSITE" id="PS50825"/>
    </source>
</evidence>
<accession>A0A2G8KCH6</accession>
<evidence type="ECO:0000256" key="1">
    <source>
        <dbReference type="ARBA" id="ARBA00022737"/>
    </source>
</evidence>
<feature type="non-terminal residue" evidence="6">
    <location>
        <position position="1"/>
    </location>
</feature>
<dbReference type="InterPro" id="IPR000436">
    <property type="entry name" value="Sushi_SCR_CCP_dom"/>
</dbReference>
<dbReference type="AlphaFoldDB" id="A0A2G8KCH6"/>
<proteinExistence type="predicted"/>
<dbReference type="PROSITE" id="PS50923">
    <property type="entry name" value="SUSHI"/>
    <property type="match status" value="2"/>
</dbReference>
<dbReference type="SMART" id="SM00032">
    <property type="entry name" value="CCP"/>
    <property type="match status" value="3"/>
</dbReference>
<comment type="caution">
    <text evidence="3">Lacks conserved residue(s) required for the propagation of feature annotation.</text>
</comment>
<keyword evidence="3" id="KW-0768">Sushi</keyword>
<dbReference type="Pfam" id="PF00084">
    <property type="entry name" value="Sushi"/>
    <property type="match status" value="1"/>
</dbReference>
<dbReference type="CDD" id="cd00033">
    <property type="entry name" value="CCP"/>
    <property type="match status" value="1"/>
</dbReference>
<dbReference type="InterPro" id="IPR043555">
    <property type="entry name" value="SRPX-like"/>
</dbReference>
<feature type="domain" description="Sushi" evidence="5">
    <location>
        <begin position="66"/>
        <end position="131"/>
    </location>
</feature>
<organism evidence="6 7">
    <name type="scientific">Stichopus japonicus</name>
    <name type="common">Sea cucumber</name>
    <dbReference type="NCBI Taxonomy" id="307972"/>
    <lineage>
        <taxon>Eukaryota</taxon>
        <taxon>Metazoa</taxon>
        <taxon>Echinodermata</taxon>
        <taxon>Eleutherozoa</taxon>
        <taxon>Echinozoa</taxon>
        <taxon>Holothuroidea</taxon>
        <taxon>Aspidochirotacea</taxon>
        <taxon>Aspidochirotida</taxon>
        <taxon>Stichopodidae</taxon>
        <taxon>Apostichopus</taxon>
    </lineage>
</organism>
<dbReference type="InterPro" id="IPR003410">
    <property type="entry name" value="HYR_dom"/>
</dbReference>
<evidence type="ECO:0000256" key="3">
    <source>
        <dbReference type="PROSITE-ProRule" id="PRU00302"/>
    </source>
</evidence>
<feature type="domain" description="HYR" evidence="4">
    <location>
        <begin position="130"/>
        <end position="225"/>
    </location>
</feature>
<sequence>VTCPNPFVAAAAFITNEEECQKTAQVPAGTICMYDCIEGYLVVGSPAIECTDSGFWNESAPRCDILRCSGANLPAPENGYKSGCPHSEEAYGTECILGCDVGFSPMERHGNCLGDSNGTVYWSDTTPTCENEDPPIIVVPPDPVKFAGPLELDVVVDYSEWEDDIIESAIDASPPVVLHLSSINGVAVTGGRTTVFQEGNHVLGYTSTDQAGNENRFSLQLTVKVIRCQALPLPHEGVADPVVGSDDCNVGAVLGSTCKISCDDGFHLSSDEAYFTCMARSAFNTLGEWVGESSQIECFPNQCNLTAVINGYISGCSGVTVDFDTTCQFICQEGYKDEDGRKRQRGDA</sequence>
<evidence type="ECO:0000256" key="2">
    <source>
        <dbReference type="ARBA" id="ARBA00023157"/>
    </source>
</evidence>
<evidence type="ECO:0000259" key="5">
    <source>
        <dbReference type="PROSITE" id="PS50923"/>
    </source>
</evidence>
<gene>
    <name evidence="6" type="ORF">BSL78_17453</name>
</gene>
<dbReference type="EMBL" id="MRZV01000695">
    <property type="protein sequence ID" value="PIK45675.1"/>
    <property type="molecule type" value="Genomic_DNA"/>
</dbReference>
<dbReference type="PANTHER" id="PTHR46343">
    <property type="entry name" value="HYR DOMAIN-CONTAINING PROTEIN"/>
    <property type="match status" value="1"/>
</dbReference>
<protein>
    <submittedName>
        <fullName evidence="6">Putative sushi, von Willebrand factor</fullName>
    </submittedName>
</protein>
<evidence type="ECO:0000313" key="6">
    <source>
        <dbReference type="EMBL" id="PIK45675.1"/>
    </source>
</evidence>
<reference evidence="6 7" key="1">
    <citation type="journal article" date="2017" name="PLoS Biol.">
        <title>The sea cucumber genome provides insights into morphological evolution and visceral regeneration.</title>
        <authorList>
            <person name="Zhang X."/>
            <person name="Sun L."/>
            <person name="Yuan J."/>
            <person name="Sun Y."/>
            <person name="Gao Y."/>
            <person name="Zhang L."/>
            <person name="Li S."/>
            <person name="Dai H."/>
            <person name="Hamel J.F."/>
            <person name="Liu C."/>
            <person name="Yu Y."/>
            <person name="Liu S."/>
            <person name="Lin W."/>
            <person name="Guo K."/>
            <person name="Jin S."/>
            <person name="Xu P."/>
            <person name="Storey K.B."/>
            <person name="Huan P."/>
            <person name="Zhang T."/>
            <person name="Zhou Y."/>
            <person name="Zhang J."/>
            <person name="Lin C."/>
            <person name="Li X."/>
            <person name="Xing L."/>
            <person name="Huo D."/>
            <person name="Sun M."/>
            <person name="Wang L."/>
            <person name="Mercier A."/>
            <person name="Li F."/>
            <person name="Yang H."/>
            <person name="Xiang J."/>
        </authorList>
    </citation>
    <scope>NUCLEOTIDE SEQUENCE [LARGE SCALE GENOMIC DNA]</scope>
    <source>
        <strain evidence="6">Shaxun</strain>
        <tissue evidence="6">Muscle</tissue>
    </source>
</reference>
<comment type="caution">
    <text evidence="6">The sequence shown here is derived from an EMBL/GenBank/DDBJ whole genome shotgun (WGS) entry which is preliminary data.</text>
</comment>
<dbReference type="SUPFAM" id="SSF57535">
    <property type="entry name" value="Complement control module/SCR domain"/>
    <property type="match status" value="2"/>
</dbReference>
<dbReference type="InterPro" id="IPR035976">
    <property type="entry name" value="Sushi/SCR/CCP_sf"/>
</dbReference>
<feature type="disulfide bond" evidence="3">
    <location>
        <begin position="36"/>
        <end position="63"/>
    </location>
</feature>
<dbReference type="OrthoDB" id="406096at2759"/>
<keyword evidence="7" id="KW-1185">Reference proteome</keyword>
<keyword evidence="2 3" id="KW-1015">Disulfide bond</keyword>
<dbReference type="PROSITE" id="PS50825">
    <property type="entry name" value="HYR"/>
    <property type="match status" value="1"/>
</dbReference>
<dbReference type="PANTHER" id="PTHR46343:SF2">
    <property type="entry name" value="SUSHI_VON WILLEBRAND FACTOR TYPE A_EGF_PENTRAXIN DOMAIN-CONTAINING 1"/>
    <property type="match status" value="1"/>
</dbReference>